<evidence type="ECO:0000256" key="2">
    <source>
        <dbReference type="ARBA" id="ARBA00022576"/>
    </source>
</evidence>
<feature type="compositionally biased region" description="Basic and acidic residues" evidence="5">
    <location>
        <begin position="290"/>
        <end position="301"/>
    </location>
</feature>
<dbReference type="Gene3D" id="3.40.640.10">
    <property type="entry name" value="Type I PLP-dependent aspartate aminotransferase-like (Major domain)"/>
    <property type="match status" value="1"/>
</dbReference>
<dbReference type="SUPFAM" id="SSF53383">
    <property type="entry name" value="PLP-dependent transferases"/>
    <property type="match status" value="1"/>
</dbReference>
<dbReference type="EMBL" id="CP081869">
    <property type="protein sequence ID" value="QZN99579.1"/>
    <property type="molecule type" value="Genomic_DNA"/>
</dbReference>
<evidence type="ECO:0000256" key="5">
    <source>
        <dbReference type="SAM" id="MobiDB-lite"/>
    </source>
</evidence>
<protein>
    <submittedName>
        <fullName evidence="6">Aminotransferase class III-fold pyridoxal phosphate-dependent enzyme</fullName>
    </submittedName>
</protein>
<dbReference type="GO" id="GO:0008483">
    <property type="term" value="F:transaminase activity"/>
    <property type="evidence" value="ECO:0007669"/>
    <property type="project" value="UniProtKB-KW"/>
</dbReference>
<name>A0A9E6R940_9HYPH</name>
<dbReference type="Proteomes" id="UP000825701">
    <property type="component" value="Chromosome"/>
</dbReference>
<keyword evidence="7" id="KW-1185">Reference proteome</keyword>
<feature type="compositionally biased region" description="Basic residues" evidence="5">
    <location>
        <begin position="270"/>
        <end position="289"/>
    </location>
</feature>
<gene>
    <name evidence="6" type="ORF">K6K41_23205</name>
</gene>
<comment type="cofactor">
    <cofactor evidence="1">
        <name>pyridoxal 5'-phosphate</name>
        <dbReference type="ChEBI" id="CHEBI:597326"/>
    </cofactor>
</comment>
<dbReference type="PANTHER" id="PTHR43552">
    <property type="entry name" value="DIAMINOBUTYRATE--2-OXOGLUTARATE AMINOTRANSFERASE"/>
    <property type="match status" value="1"/>
</dbReference>
<evidence type="ECO:0000256" key="4">
    <source>
        <dbReference type="RuleBase" id="RU003560"/>
    </source>
</evidence>
<keyword evidence="3" id="KW-0808">Transferase</keyword>
<dbReference type="Pfam" id="PF00202">
    <property type="entry name" value="Aminotran_3"/>
    <property type="match status" value="1"/>
</dbReference>
<accession>A0A9E6R940</accession>
<evidence type="ECO:0000313" key="6">
    <source>
        <dbReference type="EMBL" id="QZN99579.1"/>
    </source>
</evidence>
<dbReference type="PANTHER" id="PTHR43552:SF2">
    <property type="entry name" value="DIAMINOBUTYRATE--2-OXOGLUTARATE TRANSAMINASE"/>
    <property type="match status" value="1"/>
</dbReference>
<dbReference type="InterPro" id="IPR004637">
    <property type="entry name" value="Dat"/>
</dbReference>
<proteinExistence type="inferred from homology"/>
<feature type="compositionally biased region" description="Basic and acidic residues" evidence="5">
    <location>
        <begin position="310"/>
        <end position="333"/>
    </location>
</feature>
<dbReference type="GO" id="GO:0030170">
    <property type="term" value="F:pyridoxal phosphate binding"/>
    <property type="evidence" value="ECO:0007669"/>
    <property type="project" value="InterPro"/>
</dbReference>
<evidence type="ECO:0000256" key="3">
    <source>
        <dbReference type="ARBA" id="ARBA00022679"/>
    </source>
</evidence>
<dbReference type="InterPro" id="IPR005814">
    <property type="entry name" value="Aminotrans_3"/>
</dbReference>
<dbReference type="InterPro" id="IPR015421">
    <property type="entry name" value="PyrdxlP-dep_Trfase_major"/>
</dbReference>
<keyword evidence="2 6" id="KW-0032">Aminotransferase</keyword>
<evidence type="ECO:0000313" key="7">
    <source>
        <dbReference type="Proteomes" id="UP000825701"/>
    </source>
</evidence>
<dbReference type="InterPro" id="IPR015424">
    <property type="entry name" value="PyrdxlP-dep_Trfase"/>
</dbReference>
<keyword evidence="4" id="KW-0663">Pyridoxal phosphate</keyword>
<dbReference type="AlphaFoldDB" id="A0A9E6R940"/>
<evidence type="ECO:0000256" key="1">
    <source>
        <dbReference type="ARBA" id="ARBA00001933"/>
    </source>
</evidence>
<dbReference type="KEGG" id="cmet:K6K41_23205"/>
<reference evidence="6" key="1">
    <citation type="submission" date="2021-08" db="EMBL/GenBank/DDBJ databases">
        <authorList>
            <person name="Zhang H."/>
            <person name="Xu M."/>
            <person name="Yu Z."/>
            <person name="Yang L."/>
            <person name="Cai Y."/>
        </authorList>
    </citation>
    <scope>NUCLEOTIDE SEQUENCE</scope>
    <source>
        <strain evidence="6">CHL1</strain>
    </source>
</reference>
<feature type="compositionally biased region" description="Basic residues" evidence="5">
    <location>
        <begin position="194"/>
        <end position="216"/>
    </location>
</feature>
<feature type="compositionally biased region" description="Gly residues" evidence="5">
    <location>
        <begin position="225"/>
        <end position="239"/>
    </location>
</feature>
<feature type="region of interest" description="Disordered" evidence="5">
    <location>
        <begin position="182"/>
        <end position="350"/>
    </location>
</feature>
<comment type="similarity">
    <text evidence="4">Belongs to the class-III pyridoxal-phosphate-dependent aminotransferase family.</text>
</comment>
<sequence length="350" mass="37215">MRAFERVVLAPRGLDHRIQFTGPTGTNAVEAALKLARKVTGRTTVVAFSNAFHGVTLGALAMSGGRGVRAASRALLHGVHRLPFEGYQGASAEDLLRYERQVADPSGGLEPPAAFIVETVQGEGGLNVASTRWLRALAEVAKRLGALLIVDDVQAGCGRTGRFFSFERAGIEPDIVCLAKSQRNRPADGDRACPSRHRSLGSGRAQRHLSRQRARLCGRDRGARALGGGAGGGRRGAPRGGDRGLDPAPARALARTGPLGARARHDVGRRLRRARHGGRRRAAGLRTRRHDRDRGPERRGAEALSGAHHRSGDARRRPRPDRGRGRGRADGRRGGRAGGLTVTLSEGAAG</sequence>
<organism evidence="6 7">
    <name type="scientific">Chenggangzhangella methanolivorans</name>
    <dbReference type="NCBI Taxonomy" id="1437009"/>
    <lineage>
        <taxon>Bacteria</taxon>
        <taxon>Pseudomonadati</taxon>
        <taxon>Pseudomonadota</taxon>
        <taxon>Alphaproteobacteria</taxon>
        <taxon>Hyphomicrobiales</taxon>
        <taxon>Methylopilaceae</taxon>
        <taxon>Chenggangzhangella</taxon>
    </lineage>
</organism>